<feature type="transmembrane region" description="Helical" evidence="6">
    <location>
        <begin position="168"/>
        <end position="188"/>
    </location>
</feature>
<organism evidence="7 8">
    <name type="scientific">Pseudodesulfovibrio karagichevae</name>
    <dbReference type="NCBI Taxonomy" id="3239305"/>
    <lineage>
        <taxon>Bacteria</taxon>
        <taxon>Pseudomonadati</taxon>
        <taxon>Thermodesulfobacteriota</taxon>
        <taxon>Desulfovibrionia</taxon>
        <taxon>Desulfovibrionales</taxon>
        <taxon>Desulfovibrionaceae</taxon>
    </lineage>
</organism>
<protein>
    <submittedName>
        <fullName evidence="7">Dicarboxylate/amino acid:cation symporter</fullName>
    </submittedName>
</protein>
<accession>A0ABV4K3X3</accession>
<dbReference type="Gene3D" id="1.10.3860.10">
    <property type="entry name" value="Sodium:dicarboxylate symporter"/>
    <property type="match status" value="1"/>
</dbReference>
<keyword evidence="5 6" id="KW-0472">Membrane</keyword>
<feature type="transmembrane region" description="Helical" evidence="6">
    <location>
        <begin position="275"/>
        <end position="295"/>
    </location>
</feature>
<comment type="caution">
    <text evidence="7">The sequence shown here is derived from an EMBL/GenBank/DDBJ whole genome shotgun (WGS) entry which is preliminary data.</text>
</comment>
<proteinExistence type="predicted"/>
<evidence type="ECO:0000313" key="8">
    <source>
        <dbReference type="Proteomes" id="UP001568698"/>
    </source>
</evidence>
<keyword evidence="3 6" id="KW-0812">Transmembrane</keyword>
<feature type="transmembrane region" description="Helical" evidence="6">
    <location>
        <begin position="122"/>
        <end position="148"/>
    </location>
</feature>
<dbReference type="PANTHER" id="PTHR42865:SF10">
    <property type="entry name" value="SODIUM:DICARBOXYLATE SYMPORTER FAMILY PROTEIN"/>
    <property type="match status" value="1"/>
</dbReference>
<keyword evidence="2" id="KW-0813">Transport</keyword>
<evidence type="ECO:0000256" key="3">
    <source>
        <dbReference type="ARBA" id="ARBA00022692"/>
    </source>
</evidence>
<dbReference type="PRINTS" id="PR00173">
    <property type="entry name" value="EDTRNSPORT"/>
</dbReference>
<dbReference type="Pfam" id="PF00375">
    <property type="entry name" value="SDF"/>
    <property type="match status" value="1"/>
</dbReference>
<dbReference type="InterPro" id="IPR036458">
    <property type="entry name" value="Na:dicarbo_symporter_sf"/>
</dbReference>
<dbReference type="EMBL" id="JBGLYH010000030">
    <property type="protein sequence ID" value="MEZ7197325.1"/>
    <property type="molecule type" value="Genomic_DNA"/>
</dbReference>
<feature type="transmembrane region" description="Helical" evidence="6">
    <location>
        <begin position="307"/>
        <end position="327"/>
    </location>
</feature>
<evidence type="ECO:0000256" key="6">
    <source>
        <dbReference type="SAM" id="Phobius"/>
    </source>
</evidence>
<evidence type="ECO:0000256" key="5">
    <source>
        <dbReference type="ARBA" id="ARBA00023136"/>
    </source>
</evidence>
<feature type="transmembrane region" description="Helical" evidence="6">
    <location>
        <begin position="81"/>
        <end position="102"/>
    </location>
</feature>
<dbReference type="PANTHER" id="PTHR42865">
    <property type="entry name" value="PROTON/GLUTAMATE-ASPARTATE SYMPORTER"/>
    <property type="match status" value="1"/>
</dbReference>
<feature type="transmembrane region" description="Helical" evidence="6">
    <location>
        <begin position="339"/>
        <end position="362"/>
    </location>
</feature>
<reference evidence="7 8" key="1">
    <citation type="submission" date="2024-08" db="EMBL/GenBank/DDBJ databases">
        <title>Sulfate-reducing bacteria isolated from formation water of the oil field in Kazakhstan and description of Pseudodesulfovibrio sp.</title>
        <authorList>
            <person name="Bidzhieva S.K."/>
            <person name="Tourova T.P."/>
            <person name="Grouzdev D.S."/>
            <person name="Beletsky A.V."/>
            <person name="Sokolova D.S."/>
            <person name="Samigullina S.R."/>
            <person name="Poltaraus A.B."/>
            <person name="Avtukh A.N."/>
            <person name="Tereshina V.M."/>
            <person name="Zhaparov N.S."/>
            <person name="Mardanov A.V."/>
            <person name="Nazina T.N."/>
        </authorList>
    </citation>
    <scope>NUCLEOTIDE SEQUENCE [LARGE SCALE GENOMIC DNA]</scope>
    <source>
        <strain evidence="7 8">9FUS</strain>
    </source>
</reference>
<feature type="transmembrane region" description="Helical" evidence="6">
    <location>
        <begin position="49"/>
        <end position="69"/>
    </location>
</feature>
<evidence type="ECO:0000313" key="7">
    <source>
        <dbReference type="EMBL" id="MEZ7197325.1"/>
    </source>
</evidence>
<dbReference type="SUPFAM" id="SSF118215">
    <property type="entry name" value="Proton glutamate symport protein"/>
    <property type="match status" value="1"/>
</dbReference>
<keyword evidence="8" id="KW-1185">Reference proteome</keyword>
<dbReference type="RefSeq" id="WP_371386843.1">
    <property type="nucleotide sequence ID" value="NZ_JBGLYH010000030.1"/>
</dbReference>
<feature type="transmembrane region" description="Helical" evidence="6">
    <location>
        <begin position="12"/>
        <end position="29"/>
    </location>
</feature>
<keyword evidence="4 6" id="KW-1133">Transmembrane helix</keyword>
<name>A0ABV4K3X3_9BACT</name>
<sequence length="421" mass="44614">MSTKSRFGEFGLIFKLVFGIVVGVVVGLFANEAIMDVVVTAKYVMGQFIYYTVPLVIIAFIAPAITRLGHNANKMLGAGVVFAYISAAAAATMAAVAGYAIIPHLSIATEMEGLRELPKVVFQLSIPPVMPVMTALVTAVMLGVATIWTNARTFRDVLGEFENIMMQVVIRIVIPVLPFFIAATFAGLAYEGSLTRQLPVFLEVIVLVLVGHWIWLAVLYTVAGVVSGRNPFEVLRHYAPAYLTAVGTMSSAATLPVSLECARKSKVLSKDTVEFMIPLGATIHLCGSVLTETFFAMTISMMLYGHLPAVGTMVLFILLFGIFAIGAPGVPGGTVMASLGIVVGVLSFDPAGVALLLAVFALQDSFGTACNVTGDGALALMLEGLFNRHGELDEARRDEEAAVAAQSAVSPMQAELEEAQG</sequence>
<dbReference type="Proteomes" id="UP001568698">
    <property type="component" value="Unassembled WGS sequence"/>
</dbReference>
<dbReference type="InterPro" id="IPR001991">
    <property type="entry name" value="Na-dicarboxylate_symporter"/>
</dbReference>
<feature type="transmembrane region" description="Helical" evidence="6">
    <location>
        <begin position="200"/>
        <end position="226"/>
    </location>
</feature>
<evidence type="ECO:0000256" key="1">
    <source>
        <dbReference type="ARBA" id="ARBA00004141"/>
    </source>
</evidence>
<evidence type="ECO:0000256" key="4">
    <source>
        <dbReference type="ARBA" id="ARBA00022989"/>
    </source>
</evidence>
<comment type="subcellular location">
    <subcellularLocation>
        <location evidence="1">Membrane</location>
        <topology evidence="1">Multi-pass membrane protein</topology>
    </subcellularLocation>
</comment>
<evidence type="ECO:0000256" key="2">
    <source>
        <dbReference type="ARBA" id="ARBA00022448"/>
    </source>
</evidence>
<feature type="transmembrane region" description="Helical" evidence="6">
    <location>
        <begin position="238"/>
        <end position="255"/>
    </location>
</feature>
<gene>
    <name evidence="7" type="ORF">AB6M95_11230</name>
</gene>